<protein>
    <submittedName>
        <fullName evidence="1">Uncharacterized protein</fullName>
    </submittedName>
</protein>
<name>A0A5J4TY96_9EUKA</name>
<dbReference type="AlphaFoldDB" id="A0A5J4TY96"/>
<comment type="caution">
    <text evidence="1">The sequence shown here is derived from an EMBL/GenBank/DDBJ whole genome shotgun (WGS) entry which is preliminary data.</text>
</comment>
<evidence type="ECO:0000313" key="2">
    <source>
        <dbReference type="Proteomes" id="UP000324800"/>
    </source>
</evidence>
<proteinExistence type="predicted"/>
<organism evidence="1 2">
    <name type="scientific">Streblomastix strix</name>
    <dbReference type="NCBI Taxonomy" id="222440"/>
    <lineage>
        <taxon>Eukaryota</taxon>
        <taxon>Metamonada</taxon>
        <taxon>Preaxostyla</taxon>
        <taxon>Oxymonadida</taxon>
        <taxon>Streblomastigidae</taxon>
        <taxon>Streblomastix</taxon>
    </lineage>
</organism>
<gene>
    <name evidence="1" type="ORF">EZS28_041385</name>
</gene>
<reference evidence="1 2" key="1">
    <citation type="submission" date="2019-03" db="EMBL/GenBank/DDBJ databases">
        <title>Single cell metagenomics reveals metabolic interactions within the superorganism composed of flagellate Streblomastix strix and complex community of Bacteroidetes bacteria on its surface.</title>
        <authorList>
            <person name="Treitli S.C."/>
            <person name="Kolisko M."/>
            <person name="Husnik F."/>
            <person name="Keeling P."/>
            <person name="Hampl V."/>
        </authorList>
    </citation>
    <scope>NUCLEOTIDE SEQUENCE [LARGE SCALE GENOMIC DNA]</scope>
    <source>
        <strain evidence="1">ST1C</strain>
    </source>
</reference>
<dbReference type="Proteomes" id="UP000324800">
    <property type="component" value="Unassembled WGS sequence"/>
</dbReference>
<dbReference type="EMBL" id="SNRW01023342">
    <property type="protein sequence ID" value="KAA6363088.1"/>
    <property type="molecule type" value="Genomic_DNA"/>
</dbReference>
<evidence type="ECO:0000313" key="1">
    <source>
        <dbReference type="EMBL" id="KAA6363088.1"/>
    </source>
</evidence>
<accession>A0A5J4TY96</accession>
<sequence length="114" mass="12386">MYESSWYNSGQLLPDQVTPASDELPIDNGIAAAGNSTSYSRGDHVHPQQLSYDGNVTATKFIKTGGTSNDILLADGSTRQSSLAGGQYQVIYPQQYVKLLNSRTGFGQIQFNQH</sequence>